<keyword evidence="2" id="KW-1185">Reference proteome</keyword>
<evidence type="ECO:0000313" key="1">
    <source>
        <dbReference type="EMBL" id="MFC5493433.1"/>
    </source>
</evidence>
<dbReference type="Gene3D" id="1.10.1510.10">
    <property type="entry name" value="Uncharacterised protein YqeY/AIM41 PF09424, N-terminal domain"/>
    <property type="match status" value="1"/>
</dbReference>
<proteinExistence type="predicted"/>
<reference evidence="2" key="1">
    <citation type="journal article" date="2019" name="Int. J. Syst. Evol. Microbiol.">
        <title>The Global Catalogue of Microorganisms (GCM) 10K type strain sequencing project: providing services to taxonomists for standard genome sequencing and annotation.</title>
        <authorList>
            <consortium name="The Broad Institute Genomics Platform"/>
            <consortium name="The Broad Institute Genome Sequencing Center for Infectious Disease"/>
            <person name="Wu L."/>
            <person name="Ma J."/>
        </authorList>
    </citation>
    <scope>NUCLEOTIDE SEQUENCE [LARGE SCALE GENOMIC DNA]</scope>
    <source>
        <strain evidence="2">KACC 13778</strain>
    </source>
</reference>
<sequence length="120" mass="12493">MSNVEARVREDLAAALRARDKDTARVLRTVLSAIANAEAQPDVDDTPLSLRSEGAIAGAVSGLGAADVARRELDPDAVRAVVAGERDERLTAADDLDARGAGDAAGALRAEAALLERYLE</sequence>
<accession>A0ABW0N2F2</accession>
<evidence type="ECO:0008006" key="3">
    <source>
        <dbReference type="Google" id="ProtNLM"/>
    </source>
</evidence>
<dbReference type="InterPro" id="IPR042184">
    <property type="entry name" value="YqeY/Aim41_N"/>
</dbReference>
<evidence type="ECO:0000313" key="2">
    <source>
        <dbReference type="Proteomes" id="UP001595956"/>
    </source>
</evidence>
<comment type="caution">
    <text evidence="1">The sequence shown here is derived from an EMBL/GenBank/DDBJ whole genome shotgun (WGS) entry which is preliminary data.</text>
</comment>
<protein>
    <recommendedName>
        <fullName evidence="3">GatB/YqeY</fullName>
    </recommendedName>
</protein>
<dbReference type="Proteomes" id="UP001595956">
    <property type="component" value="Unassembled WGS sequence"/>
</dbReference>
<gene>
    <name evidence="1" type="ORF">ACFPKY_09985</name>
</gene>
<name>A0ABW0N2F2_9ACTN</name>
<dbReference type="EMBL" id="JBHSMD010000002">
    <property type="protein sequence ID" value="MFC5493433.1"/>
    <property type="molecule type" value="Genomic_DNA"/>
</dbReference>
<dbReference type="RefSeq" id="WP_345172541.1">
    <property type="nucleotide sequence ID" value="NZ_BAABFQ010000003.1"/>
</dbReference>
<organism evidence="1 2">
    <name type="scientific">Nocardioides caricicola</name>
    <dbReference type="NCBI Taxonomy" id="634770"/>
    <lineage>
        <taxon>Bacteria</taxon>
        <taxon>Bacillati</taxon>
        <taxon>Actinomycetota</taxon>
        <taxon>Actinomycetes</taxon>
        <taxon>Propionibacteriales</taxon>
        <taxon>Nocardioidaceae</taxon>
        <taxon>Nocardioides</taxon>
    </lineage>
</organism>